<dbReference type="EMBL" id="MGHY01000030">
    <property type="protein sequence ID" value="OGM78729.1"/>
    <property type="molecule type" value="Genomic_DNA"/>
</dbReference>
<accession>A0A1F8CSB5</accession>
<dbReference type="InterPro" id="IPR038726">
    <property type="entry name" value="PDDEXK_AddAB-type"/>
</dbReference>
<comment type="caution">
    <text evidence="2">The sequence shown here is derived from an EMBL/GenBank/DDBJ whole genome shotgun (WGS) entry which is preliminary data.</text>
</comment>
<dbReference type="STRING" id="1802538.A2382_04140"/>
<reference evidence="2 3" key="1">
    <citation type="journal article" date="2016" name="Nat. Commun.">
        <title>Thousands of microbial genomes shed light on interconnected biogeochemical processes in an aquifer system.</title>
        <authorList>
            <person name="Anantharaman K."/>
            <person name="Brown C.T."/>
            <person name="Hug L.A."/>
            <person name="Sharon I."/>
            <person name="Castelle C.J."/>
            <person name="Probst A.J."/>
            <person name="Thomas B.C."/>
            <person name="Singh A."/>
            <person name="Wilkins M.J."/>
            <person name="Karaoz U."/>
            <person name="Brodie E.L."/>
            <person name="Williams K.H."/>
            <person name="Hubbard S.S."/>
            <person name="Banfield J.F."/>
        </authorList>
    </citation>
    <scope>NUCLEOTIDE SEQUENCE [LARGE SCALE GENOMIC DNA]</scope>
</reference>
<feature type="domain" description="PD-(D/E)XK endonuclease-like" evidence="1">
    <location>
        <begin position="11"/>
        <end position="251"/>
    </location>
</feature>
<organism evidence="2 3">
    <name type="scientific">Candidatus Woesebacteria bacterium RIFOXYB1_FULL_38_16</name>
    <dbReference type="NCBI Taxonomy" id="1802538"/>
    <lineage>
        <taxon>Bacteria</taxon>
        <taxon>Candidatus Woeseibacteriota</taxon>
    </lineage>
</organism>
<name>A0A1F8CSB5_9BACT</name>
<sequence length="276" mass="32127">MIADKYKATWVSHSSMGDFLKCPRLYYLRSIYKNPVTKNKMTIMEPALALGQVVHEVIEPLSLLPTKERNLSQLLDNFEISWKGVSGEKGGFKDTKHEEDYKERGKAMLNRVIEHPGPILNKAIKVRSEDLLPPRYLFSKEDNIILCGKIDWLEYLPESDSIHIIDFKTGKWEEKDESLQLPIYHLLASNLQKRPITKISYWYLDRNNEPSGVKLPELSDSYDRVYTVAKRVKLARQLDHFICPKQGCRYCWPYEEILKGKGKVVGKSDYQDIYIL</sequence>
<dbReference type="AlphaFoldDB" id="A0A1F8CSB5"/>
<gene>
    <name evidence="2" type="ORF">A2382_04140</name>
</gene>
<proteinExistence type="predicted"/>
<evidence type="ECO:0000313" key="3">
    <source>
        <dbReference type="Proteomes" id="UP000178999"/>
    </source>
</evidence>
<dbReference type="Pfam" id="PF12705">
    <property type="entry name" value="PDDEXK_1"/>
    <property type="match status" value="1"/>
</dbReference>
<evidence type="ECO:0000259" key="1">
    <source>
        <dbReference type="Pfam" id="PF12705"/>
    </source>
</evidence>
<dbReference type="Proteomes" id="UP000178999">
    <property type="component" value="Unassembled WGS sequence"/>
</dbReference>
<evidence type="ECO:0000313" key="2">
    <source>
        <dbReference type="EMBL" id="OGM78729.1"/>
    </source>
</evidence>
<dbReference type="InterPro" id="IPR011604">
    <property type="entry name" value="PDDEXK-like_dom_sf"/>
</dbReference>
<protein>
    <recommendedName>
        <fullName evidence="1">PD-(D/E)XK endonuclease-like domain-containing protein</fullName>
    </recommendedName>
</protein>
<dbReference type="Gene3D" id="3.90.320.10">
    <property type="match status" value="1"/>
</dbReference>